<proteinExistence type="predicted"/>
<dbReference type="WBParaSite" id="MhA1_Contig208.frz3.gene14">
    <property type="protein sequence ID" value="MhA1_Contig208.frz3.gene14"/>
    <property type="gene ID" value="MhA1_Contig208.frz3.gene14"/>
</dbReference>
<dbReference type="Proteomes" id="UP000095281">
    <property type="component" value="Unplaced"/>
</dbReference>
<accession>A0A1I8BF43</accession>
<sequence length="65" mass="7649">MIDSVRRRLGDGEDIVKEFIKNSKEQLEEISFIVFYAYFIEESSSFKTFLRSFGAGKVWSELVKF</sequence>
<organism evidence="1 2">
    <name type="scientific">Meloidogyne hapla</name>
    <name type="common">Root-knot nematode worm</name>
    <dbReference type="NCBI Taxonomy" id="6305"/>
    <lineage>
        <taxon>Eukaryota</taxon>
        <taxon>Metazoa</taxon>
        <taxon>Ecdysozoa</taxon>
        <taxon>Nematoda</taxon>
        <taxon>Chromadorea</taxon>
        <taxon>Rhabditida</taxon>
        <taxon>Tylenchina</taxon>
        <taxon>Tylenchomorpha</taxon>
        <taxon>Tylenchoidea</taxon>
        <taxon>Meloidogynidae</taxon>
        <taxon>Meloidogyninae</taxon>
        <taxon>Meloidogyne</taxon>
    </lineage>
</organism>
<protein>
    <submittedName>
        <fullName evidence="2">HEPN domain-containing protein</fullName>
    </submittedName>
</protein>
<evidence type="ECO:0000313" key="1">
    <source>
        <dbReference type="Proteomes" id="UP000095281"/>
    </source>
</evidence>
<name>A0A1I8BF43_MELHA</name>
<dbReference type="AlphaFoldDB" id="A0A1I8BF43"/>
<evidence type="ECO:0000313" key="2">
    <source>
        <dbReference type="WBParaSite" id="MhA1_Contig208.frz3.gene14"/>
    </source>
</evidence>
<reference evidence="2" key="1">
    <citation type="submission" date="2016-11" db="UniProtKB">
        <authorList>
            <consortium name="WormBaseParasite"/>
        </authorList>
    </citation>
    <scope>IDENTIFICATION</scope>
</reference>
<keyword evidence="1" id="KW-1185">Reference proteome</keyword>